<gene>
    <name evidence="1" type="ORF">LTR69_011385</name>
</gene>
<evidence type="ECO:0000313" key="2">
    <source>
        <dbReference type="Proteomes" id="UP001345691"/>
    </source>
</evidence>
<comment type="caution">
    <text evidence="1">The sequence shown here is derived from an EMBL/GenBank/DDBJ whole genome shotgun (WGS) entry which is preliminary data.</text>
</comment>
<evidence type="ECO:0000313" key="1">
    <source>
        <dbReference type="EMBL" id="KAK5048423.1"/>
    </source>
</evidence>
<proteinExistence type="predicted"/>
<reference evidence="1 2" key="1">
    <citation type="submission" date="2023-08" db="EMBL/GenBank/DDBJ databases">
        <title>Black Yeasts Isolated from many extreme environments.</title>
        <authorList>
            <person name="Coleine C."/>
            <person name="Stajich J.E."/>
            <person name="Selbmann L."/>
        </authorList>
    </citation>
    <scope>NUCLEOTIDE SEQUENCE [LARGE SCALE GENOMIC DNA]</scope>
    <source>
        <strain evidence="1 2">CCFEE 6328</strain>
    </source>
</reference>
<sequence>MAGEATPLYNAYPKPRNDKPAVVTRNEVLAWLKNGQNPGVDFLLIDLRRTDHQVRREVVALVQPDGFKTFWTTPRRRGF</sequence>
<name>A0ABR0IUC0_9EURO</name>
<dbReference type="Proteomes" id="UP001345691">
    <property type="component" value="Unassembled WGS sequence"/>
</dbReference>
<organism evidence="1 2">
    <name type="scientific">Exophiala sideris</name>
    <dbReference type="NCBI Taxonomy" id="1016849"/>
    <lineage>
        <taxon>Eukaryota</taxon>
        <taxon>Fungi</taxon>
        <taxon>Dikarya</taxon>
        <taxon>Ascomycota</taxon>
        <taxon>Pezizomycotina</taxon>
        <taxon>Eurotiomycetes</taxon>
        <taxon>Chaetothyriomycetidae</taxon>
        <taxon>Chaetothyriales</taxon>
        <taxon>Herpotrichiellaceae</taxon>
        <taxon>Exophiala</taxon>
    </lineage>
</organism>
<protein>
    <submittedName>
        <fullName evidence="1">Uncharacterized protein</fullName>
    </submittedName>
</protein>
<keyword evidence="2" id="KW-1185">Reference proteome</keyword>
<dbReference type="EMBL" id="JAVRRF010000059">
    <property type="protein sequence ID" value="KAK5048423.1"/>
    <property type="molecule type" value="Genomic_DNA"/>
</dbReference>
<accession>A0ABR0IUC0</accession>